<dbReference type="InterPro" id="IPR010982">
    <property type="entry name" value="Lambda_DNA-bd_dom_sf"/>
</dbReference>
<evidence type="ECO:0000313" key="1">
    <source>
        <dbReference type="EMBL" id="MFC0709230.1"/>
    </source>
</evidence>
<gene>
    <name evidence="1" type="ORF">ACFFGX_06375</name>
</gene>
<name>A0ABV6SLM3_AZOPA</name>
<reference evidence="1 2" key="1">
    <citation type="submission" date="2024-09" db="EMBL/GenBank/DDBJ databases">
        <authorList>
            <person name="Sun Q."/>
            <person name="Mori K."/>
        </authorList>
    </citation>
    <scope>NUCLEOTIDE SEQUENCE [LARGE SCALE GENOMIC DNA]</scope>
    <source>
        <strain evidence="1 2">NCAIM B.01794</strain>
    </source>
</reference>
<dbReference type="SUPFAM" id="SSF47413">
    <property type="entry name" value="lambda repressor-like DNA-binding domains"/>
    <property type="match status" value="1"/>
</dbReference>
<proteinExistence type="predicted"/>
<accession>A0ABV6SLM3</accession>
<organism evidence="1 2">
    <name type="scientific">Azorhizophilus paspali</name>
    <name type="common">Azotobacter paspali</name>
    <dbReference type="NCBI Taxonomy" id="69963"/>
    <lineage>
        <taxon>Bacteria</taxon>
        <taxon>Pseudomonadati</taxon>
        <taxon>Pseudomonadota</taxon>
        <taxon>Gammaproteobacteria</taxon>
        <taxon>Pseudomonadales</taxon>
        <taxon>Pseudomonadaceae</taxon>
        <taxon>Azorhizophilus</taxon>
    </lineage>
</organism>
<dbReference type="Pfam" id="PF15943">
    <property type="entry name" value="YdaS_toxin"/>
    <property type="match status" value="1"/>
</dbReference>
<dbReference type="NCBIfam" id="NF046037">
    <property type="entry name" value="carphisopro"/>
    <property type="match status" value="1"/>
</dbReference>
<comment type="caution">
    <text evidence="1">The sequence shown here is derived from an EMBL/GenBank/DDBJ whole genome shotgun (WGS) entry which is preliminary data.</text>
</comment>
<evidence type="ECO:0000313" key="2">
    <source>
        <dbReference type="Proteomes" id="UP001589891"/>
    </source>
</evidence>
<dbReference type="InterPro" id="IPR059216">
    <property type="entry name" value="LeuA_carph_isopro_dom"/>
</dbReference>
<dbReference type="EMBL" id="JBHLSS010000041">
    <property type="protein sequence ID" value="MFC0709230.1"/>
    <property type="molecule type" value="Genomic_DNA"/>
</dbReference>
<sequence length="69" mass="7161">MKNNAAARAAAAVGGQSALARALGCTPQAVQRMCSTGRVPAERVLRIEAVSGVSRHELRPDIYPTESAA</sequence>
<dbReference type="Gene3D" id="1.10.260.40">
    <property type="entry name" value="lambda repressor-like DNA-binding domains"/>
    <property type="match status" value="1"/>
</dbReference>
<keyword evidence="2" id="KW-1185">Reference proteome</keyword>
<dbReference type="InterPro" id="IPR031856">
    <property type="entry name" value="YdaS_toxin-like"/>
</dbReference>
<protein>
    <submittedName>
        <fullName evidence="1">Transcriptional regulator</fullName>
    </submittedName>
</protein>
<dbReference type="RefSeq" id="WP_376943940.1">
    <property type="nucleotide sequence ID" value="NZ_CP171449.1"/>
</dbReference>
<dbReference type="Proteomes" id="UP001589891">
    <property type="component" value="Unassembled WGS sequence"/>
</dbReference>